<feature type="domain" description="Sigma 54 modulation/S30EA ribosomal protein C-terminal" evidence="1">
    <location>
        <begin position="36"/>
        <end position="80"/>
    </location>
</feature>
<sequence>MIYRGGETGYRLAMMTPPGPHQLATFRLPLTISTQPAPSLTVADAVARLNLLDLPILFFRDADRNRCAVLYHRDDGHYGLIIPADEPEDSRPGPSPVS</sequence>
<dbReference type="Gene3D" id="3.30.505.50">
    <property type="entry name" value="Sigma 54 modulation/S30EA ribosomal protein, C-terminal domain"/>
    <property type="match status" value="1"/>
</dbReference>
<evidence type="ECO:0000313" key="3">
    <source>
        <dbReference type="Proteomes" id="UP000295818"/>
    </source>
</evidence>
<accession>A0ABY2B8H4</accession>
<name>A0ABY2B8H4_9ACTN</name>
<proteinExistence type="predicted"/>
<dbReference type="Pfam" id="PF16321">
    <property type="entry name" value="Ribosom_S30AE_C"/>
    <property type="match status" value="1"/>
</dbReference>
<dbReference type="InterPro" id="IPR032528">
    <property type="entry name" value="Ribosom_S30AE_C"/>
</dbReference>
<organism evidence="2 3">
    <name type="scientific">Kribbella orskensis</name>
    <dbReference type="NCBI Taxonomy" id="2512216"/>
    <lineage>
        <taxon>Bacteria</taxon>
        <taxon>Bacillati</taxon>
        <taxon>Actinomycetota</taxon>
        <taxon>Actinomycetes</taxon>
        <taxon>Propionibacteriales</taxon>
        <taxon>Kribbellaceae</taxon>
        <taxon>Kribbella</taxon>
    </lineage>
</organism>
<comment type="caution">
    <text evidence="2">The sequence shown here is derived from an EMBL/GenBank/DDBJ whole genome shotgun (WGS) entry which is preliminary data.</text>
</comment>
<dbReference type="Proteomes" id="UP000295818">
    <property type="component" value="Unassembled WGS sequence"/>
</dbReference>
<protein>
    <submittedName>
        <fullName evidence="2">Sigma 54 modulation/S30EA-like ribosomal protein</fullName>
    </submittedName>
</protein>
<evidence type="ECO:0000259" key="1">
    <source>
        <dbReference type="Pfam" id="PF16321"/>
    </source>
</evidence>
<gene>
    <name evidence="2" type="ORF">EV644_12949</name>
</gene>
<evidence type="ECO:0000313" key="2">
    <source>
        <dbReference type="EMBL" id="TCO11681.1"/>
    </source>
</evidence>
<keyword evidence="3" id="KW-1185">Reference proteome</keyword>
<dbReference type="InterPro" id="IPR038416">
    <property type="entry name" value="Ribosom_S30AE_C_sf"/>
</dbReference>
<reference evidence="2 3" key="1">
    <citation type="journal article" date="2015" name="Stand. Genomic Sci.">
        <title>Genomic Encyclopedia of Bacterial and Archaeal Type Strains, Phase III: the genomes of soil and plant-associated and newly described type strains.</title>
        <authorList>
            <person name="Whitman W.B."/>
            <person name="Woyke T."/>
            <person name="Klenk H.P."/>
            <person name="Zhou Y."/>
            <person name="Lilburn T.G."/>
            <person name="Beck B.J."/>
            <person name="De Vos P."/>
            <person name="Vandamme P."/>
            <person name="Eisen J.A."/>
            <person name="Garrity G."/>
            <person name="Hugenholtz P."/>
            <person name="Kyrpides N.C."/>
        </authorList>
    </citation>
    <scope>NUCLEOTIDE SEQUENCE [LARGE SCALE GENOMIC DNA]</scope>
    <source>
        <strain evidence="2 3">VKM Ac-2538</strain>
    </source>
</reference>
<dbReference type="RefSeq" id="WP_199240276.1">
    <property type="nucleotide sequence ID" value="NZ_SLWM01000029.1"/>
</dbReference>
<dbReference type="EMBL" id="SLWM01000029">
    <property type="protein sequence ID" value="TCO11681.1"/>
    <property type="molecule type" value="Genomic_DNA"/>
</dbReference>